<dbReference type="AlphaFoldDB" id="A0A1G9LNI0"/>
<protein>
    <recommendedName>
        <fullName evidence="3">DUF2062 domain-containing protein</fullName>
    </recommendedName>
</protein>
<dbReference type="Proteomes" id="UP000198654">
    <property type="component" value="Unassembled WGS sequence"/>
</dbReference>
<accession>A0A1G9LNI0</accession>
<dbReference type="PANTHER" id="PTHR40547:SF1">
    <property type="entry name" value="SLL0298 PROTEIN"/>
    <property type="match status" value="1"/>
</dbReference>
<feature type="transmembrane region" description="Helical" evidence="2">
    <location>
        <begin position="58"/>
        <end position="78"/>
    </location>
</feature>
<reference evidence="4 5" key="1">
    <citation type="submission" date="2016-10" db="EMBL/GenBank/DDBJ databases">
        <authorList>
            <person name="de Groot N.N."/>
        </authorList>
    </citation>
    <scope>NUCLEOTIDE SEQUENCE [LARGE SCALE GENOMIC DNA]</scope>
    <source>
        <strain evidence="4 5">DSM 14789</strain>
    </source>
</reference>
<dbReference type="Pfam" id="PF09835">
    <property type="entry name" value="DUF2062"/>
    <property type="match status" value="1"/>
</dbReference>
<evidence type="ECO:0000313" key="4">
    <source>
        <dbReference type="EMBL" id="SDL63486.1"/>
    </source>
</evidence>
<dbReference type="EMBL" id="FNGI01000005">
    <property type="protein sequence ID" value="SDL63486.1"/>
    <property type="molecule type" value="Genomic_DNA"/>
</dbReference>
<organism evidence="4 5">
    <name type="scientific">Modicisalibacter muralis</name>
    <dbReference type="NCBI Taxonomy" id="119000"/>
    <lineage>
        <taxon>Bacteria</taxon>
        <taxon>Pseudomonadati</taxon>
        <taxon>Pseudomonadota</taxon>
        <taxon>Gammaproteobacteria</taxon>
        <taxon>Oceanospirillales</taxon>
        <taxon>Halomonadaceae</taxon>
        <taxon>Modicisalibacter</taxon>
    </lineage>
</organism>
<keyword evidence="5" id="KW-1185">Reference proteome</keyword>
<evidence type="ECO:0000256" key="2">
    <source>
        <dbReference type="SAM" id="Phobius"/>
    </source>
</evidence>
<dbReference type="InterPro" id="IPR018639">
    <property type="entry name" value="DUF2062"/>
</dbReference>
<feature type="region of interest" description="Disordered" evidence="1">
    <location>
        <begin position="188"/>
        <end position="209"/>
    </location>
</feature>
<keyword evidence="2" id="KW-0812">Transmembrane</keyword>
<gene>
    <name evidence="4" type="ORF">SAMN05661010_02175</name>
</gene>
<feature type="transmembrane region" description="Helical" evidence="2">
    <location>
        <begin position="90"/>
        <end position="111"/>
    </location>
</feature>
<dbReference type="STRING" id="119000.SAMN05661010_02175"/>
<sequence length="209" mass="23786">MDNGPVSEPASDPMPRRLLQRYMPHPETLKRNRSLRFMGHLIGDASLWVLTRRSVGNAFMVGLFCALLPIPFQMVVAACGSRLLRCNLPLSVGLVWLTNPLTMPIIFYGNYRIGAWLLDTPARHMPNHLSTYWIANQMVDILPALLIGSLVAAIVAGVTGNVLIRLIWRWQVSRSWKRRARRRRRRALRTELRHDDSAPPPSHHEGPHP</sequence>
<evidence type="ECO:0000259" key="3">
    <source>
        <dbReference type="Pfam" id="PF09835"/>
    </source>
</evidence>
<keyword evidence="2" id="KW-0472">Membrane</keyword>
<evidence type="ECO:0000256" key="1">
    <source>
        <dbReference type="SAM" id="MobiDB-lite"/>
    </source>
</evidence>
<evidence type="ECO:0000313" key="5">
    <source>
        <dbReference type="Proteomes" id="UP000198654"/>
    </source>
</evidence>
<keyword evidence="2" id="KW-1133">Transmembrane helix</keyword>
<feature type="transmembrane region" description="Helical" evidence="2">
    <location>
        <begin position="141"/>
        <end position="168"/>
    </location>
</feature>
<proteinExistence type="predicted"/>
<name>A0A1G9LNI0_9GAMM</name>
<dbReference type="PANTHER" id="PTHR40547">
    <property type="entry name" value="SLL0298 PROTEIN"/>
    <property type="match status" value="1"/>
</dbReference>
<feature type="domain" description="DUF2062" evidence="3">
    <location>
        <begin position="35"/>
        <end position="177"/>
    </location>
</feature>